<evidence type="ECO:0000256" key="1">
    <source>
        <dbReference type="SAM" id="Phobius"/>
    </source>
</evidence>
<proteinExistence type="predicted"/>
<name>A0ABY2H7J1_9HYPO</name>
<keyword evidence="1" id="KW-1133">Transmembrane helix</keyword>
<dbReference type="Proteomes" id="UP001642720">
    <property type="component" value="Unassembled WGS sequence"/>
</dbReference>
<feature type="transmembrane region" description="Helical" evidence="1">
    <location>
        <begin position="66"/>
        <end position="86"/>
    </location>
</feature>
<comment type="caution">
    <text evidence="2">The sequence shown here is derived from an EMBL/GenBank/DDBJ whole genome shotgun (WGS) entry which is preliminary data.</text>
</comment>
<keyword evidence="3" id="KW-1185">Reference proteome</keyword>
<evidence type="ECO:0000313" key="2">
    <source>
        <dbReference type="EMBL" id="TFB04056.1"/>
    </source>
</evidence>
<dbReference type="GeneID" id="300575830"/>
<keyword evidence="1" id="KW-0812">Transmembrane</keyword>
<dbReference type="RefSeq" id="XP_073560257.1">
    <property type="nucleotide sequence ID" value="XM_073701380.1"/>
</dbReference>
<accession>A0ABY2H7J1</accession>
<gene>
    <name evidence="2" type="ORF">CCMA1212_004061</name>
</gene>
<sequence>MLAITNLDFIVFPKASGPYPFFLVRAILILTVVFIVTIIVLVLVIASSFRVLALIHPVKYADFLRLHIHIHFRVCLCLCLCIYIYICTCIIWCNGRLFFCINAHLGARTDSHVIHLALLLLGRLSTPEQRKLFFREV</sequence>
<evidence type="ECO:0000313" key="3">
    <source>
        <dbReference type="Proteomes" id="UP001642720"/>
    </source>
</evidence>
<reference evidence="2 3" key="1">
    <citation type="submission" date="2018-01" db="EMBL/GenBank/DDBJ databases">
        <title>Genome characterization of the sugarcane-associated fungus Trichoderma ghanense CCMA-1212 and their application in lignocelulose bioconversion.</title>
        <authorList>
            <person name="Steindorff A.S."/>
            <person name="Mendes T.D."/>
            <person name="Vilela E.S.D."/>
            <person name="Rodrigues D.S."/>
            <person name="Formighieri E.F."/>
            <person name="Melo I.S."/>
            <person name="Favaro L.C.L."/>
        </authorList>
    </citation>
    <scope>NUCLEOTIDE SEQUENCE [LARGE SCALE GENOMIC DNA]</scope>
    <source>
        <strain evidence="2 3">CCMA-1212</strain>
    </source>
</reference>
<protein>
    <submittedName>
        <fullName evidence="2">Uncharacterized protein</fullName>
    </submittedName>
</protein>
<keyword evidence="1" id="KW-0472">Membrane</keyword>
<organism evidence="2 3">
    <name type="scientific">Trichoderma ghanense</name>
    <dbReference type="NCBI Taxonomy" id="65468"/>
    <lineage>
        <taxon>Eukaryota</taxon>
        <taxon>Fungi</taxon>
        <taxon>Dikarya</taxon>
        <taxon>Ascomycota</taxon>
        <taxon>Pezizomycotina</taxon>
        <taxon>Sordariomycetes</taxon>
        <taxon>Hypocreomycetidae</taxon>
        <taxon>Hypocreales</taxon>
        <taxon>Hypocreaceae</taxon>
        <taxon>Trichoderma</taxon>
    </lineage>
</organism>
<feature type="transmembrane region" description="Helical" evidence="1">
    <location>
        <begin position="22"/>
        <end position="45"/>
    </location>
</feature>
<dbReference type="EMBL" id="PPTA01000004">
    <property type="protein sequence ID" value="TFB04056.1"/>
    <property type="molecule type" value="Genomic_DNA"/>
</dbReference>